<protein>
    <submittedName>
        <fullName evidence="2">DUF218 domain-containing protein</fullName>
    </submittedName>
</protein>
<reference evidence="2 3" key="1">
    <citation type="submission" date="2015-05" db="EMBL/GenBank/DDBJ databases">
        <title>Complete genome sequence of Corynebacterium epidermidicanis DSM 45586, isolated from the skin of a dog suffering from pruritus.</title>
        <authorList>
            <person name="Ruckert C."/>
            <person name="Albersmeier A."/>
            <person name="Winkler A."/>
            <person name="Tauch A."/>
        </authorList>
    </citation>
    <scope>NUCLEOTIDE SEQUENCE [LARGE SCALE GENOMIC DNA]</scope>
    <source>
        <strain evidence="2 3">DSM 45586</strain>
    </source>
</reference>
<dbReference type="RefSeq" id="WP_047239686.1">
    <property type="nucleotide sequence ID" value="NZ_CP011541.1"/>
</dbReference>
<name>A0A0G3GMN5_9CORY</name>
<sequence length="148" mass="16847">MHEPVLILGSRLIDGRPGRTLERRLTAALPHISDHVVVSGHMGEAEAMRDWLISHGVPSDVITVENQARSTNENLEHAFSVLKGYPRWIVVTSDFHAWRTKMWAWHHGISIDLVTARTPVSKAPKMWIREAFALPHSLGRILWRKLRG</sequence>
<dbReference type="EMBL" id="CP011541">
    <property type="protein sequence ID" value="AKK02491.1"/>
    <property type="molecule type" value="Genomic_DNA"/>
</dbReference>
<evidence type="ECO:0000313" key="3">
    <source>
        <dbReference type="Proteomes" id="UP000035368"/>
    </source>
</evidence>
<dbReference type="PANTHER" id="PTHR30336:SF4">
    <property type="entry name" value="ENVELOPE BIOGENESIS FACTOR ELYC"/>
    <property type="match status" value="1"/>
</dbReference>
<dbReference type="KEGG" id="cei:CEPID_03055"/>
<organism evidence="2 3">
    <name type="scientific">Corynebacterium epidermidicanis</name>
    <dbReference type="NCBI Taxonomy" id="1050174"/>
    <lineage>
        <taxon>Bacteria</taxon>
        <taxon>Bacillati</taxon>
        <taxon>Actinomycetota</taxon>
        <taxon>Actinomycetes</taxon>
        <taxon>Mycobacteriales</taxon>
        <taxon>Corynebacteriaceae</taxon>
        <taxon>Corynebacterium</taxon>
    </lineage>
</organism>
<dbReference type="STRING" id="1050174.CEPID_03055"/>
<proteinExistence type="predicted"/>
<accession>A0A0G3GMN5</accession>
<dbReference type="CDD" id="cd06259">
    <property type="entry name" value="YdcF-like"/>
    <property type="match status" value="1"/>
</dbReference>
<dbReference type="InterPro" id="IPR003848">
    <property type="entry name" value="DUF218"/>
</dbReference>
<dbReference type="Proteomes" id="UP000035368">
    <property type="component" value="Chromosome"/>
</dbReference>
<dbReference type="InterPro" id="IPR014729">
    <property type="entry name" value="Rossmann-like_a/b/a_fold"/>
</dbReference>
<gene>
    <name evidence="2" type="ORF">CEPID_03055</name>
</gene>
<dbReference type="Pfam" id="PF02698">
    <property type="entry name" value="DUF218"/>
    <property type="match status" value="1"/>
</dbReference>
<dbReference type="OrthoDB" id="4416534at2"/>
<dbReference type="GO" id="GO:0000270">
    <property type="term" value="P:peptidoglycan metabolic process"/>
    <property type="evidence" value="ECO:0007669"/>
    <property type="project" value="TreeGrafter"/>
</dbReference>
<dbReference type="GO" id="GO:0043164">
    <property type="term" value="P:Gram-negative-bacterium-type cell wall biogenesis"/>
    <property type="evidence" value="ECO:0007669"/>
    <property type="project" value="TreeGrafter"/>
</dbReference>
<evidence type="ECO:0000313" key="2">
    <source>
        <dbReference type="EMBL" id="AKK02491.1"/>
    </source>
</evidence>
<dbReference type="Gene3D" id="3.40.50.620">
    <property type="entry name" value="HUPs"/>
    <property type="match status" value="1"/>
</dbReference>
<dbReference type="PATRIC" id="fig|1050174.4.peg.622"/>
<evidence type="ECO:0000259" key="1">
    <source>
        <dbReference type="Pfam" id="PF02698"/>
    </source>
</evidence>
<keyword evidence="3" id="KW-1185">Reference proteome</keyword>
<dbReference type="AlphaFoldDB" id="A0A0G3GMN5"/>
<dbReference type="PANTHER" id="PTHR30336">
    <property type="entry name" value="INNER MEMBRANE PROTEIN, PROBABLE PERMEASE"/>
    <property type="match status" value="1"/>
</dbReference>
<dbReference type="InterPro" id="IPR051599">
    <property type="entry name" value="Cell_Envelope_Assoc"/>
</dbReference>
<dbReference type="GO" id="GO:0005886">
    <property type="term" value="C:plasma membrane"/>
    <property type="evidence" value="ECO:0007669"/>
    <property type="project" value="TreeGrafter"/>
</dbReference>
<feature type="domain" description="DUF218" evidence="1">
    <location>
        <begin position="5"/>
        <end position="130"/>
    </location>
</feature>